<name>A0A8T2YWZ2_POPDE</name>
<evidence type="ECO:0008006" key="4">
    <source>
        <dbReference type="Google" id="ProtNLM"/>
    </source>
</evidence>
<protein>
    <recommendedName>
        <fullName evidence="4">SHSP domain-containing protein</fullName>
    </recommendedName>
</protein>
<accession>A0A8T2YWZ2</accession>
<keyword evidence="3" id="KW-1185">Reference proteome</keyword>
<feature type="compositionally biased region" description="Polar residues" evidence="1">
    <location>
        <begin position="9"/>
        <end position="22"/>
    </location>
</feature>
<evidence type="ECO:0000313" key="3">
    <source>
        <dbReference type="Proteomes" id="UP000807159"/>
    </source>
</evidence>
<proteinExistence type="predicted"/>
<dbReference type="InterPro" id="IPR039321">
    <property type="entry name" value="IDM2/3-like"/>
</dbReference>
<dbReference type="EMBL" id="JACEGQ020000005">
    <property type="protein sequence ID" value="KAH8509784.1"/>
    <property type="molecule type" value="Genomic_DNA"/>
</dbReference>
<dbReference type="PANTHER" id="PTHR34661">
    <property type="entry name" value="INCREASED DNA METHYLATION 3"/>
    <property type="match status" value="1"/>
</dbReference>
<gene>
    <name evidence="2" type="ORF">H0E87_011512</name>
</gene>
<comment type="caution">
    <text evidence="2">The sequence shown here is derived from an EMBL/GenBank/DDBJ whole genome shotgun (WGS) entry which is preliminary data.</text>
</comment>
<dbReference type="Proteomes" id="UP000807159">
    <property type="component" value="Chromosome 5"/>
</dbReference>
<organism evidence="2 3">
    <name type="scientific">Populus deltoides</name>
    <name type="common">Eastern poplar</name>
    <name type="synonym">Eastern cottonwood</name>
    <dbReference type="NCBI Taxonomy" id="3696"/>
    <lineage>
        <taxon>Eukaryota</taxon>
        <taxon>Viridiplantae</taxon>
        <taxon>Streptophyta</taxon>
        <taxon>Embryophyta</taxon>
        <taxon>Tracheophyta</taxon>
        <taxon>Spermatophyta</taxon>
        <taxon>Magnoliopsida</taxon>
        <taxon>eudicotyledons</taxon>
        <taxon>Gunneridae</taxon>
        <taxon>Pentapetalae</taxon>
        <taxon>rosids</taxon>
        <taxon>fabids</taxon>
        <taxon>Malpighiales</taxon>
        <taxon>Salicaceae</taxon>
        <taxon>Saliceae</taxon>
        <taxon>Populus</taxon>
    </lineage>
</organism>
<evidence type="ECO:0000313" key="2">
    <source>
        <dbReference type="EMBL" id="KAH8509784.1"/>
    </source>
</evidence>
<dbReference type="PANTHER" id="PTHR34661:SF2">
    <property type="entry name" value="SHSP DOMAIN-CONTAINING PROTEIN"/>
    <property type="match status" value="1"/>
</dbReference>
<dbReference type="GO" id="GO:0005634">
    <property type="term" value="C:nucleus"/>
    <property type="evidence" value="ECO:0007669"/>
    <property type="project" value="TreeGrafter"/>
</dbReference>
<feature type="region of interest" description="Disordered" evidence="1">
    <location>
        <begin position="1"/>
        <end position="22"/>
    </location>
</feature>
<sequence>MLEVKRTDQSTPTKLHSDNTNSTVTDLCCPPPSTILKWNGSSGIVFDFLFHSSSASSSDYLMIVFECLSWSSSTILSSEYRALKITNRFENRITWAYGTSPSVELWLSFRVCSKLHRIYMGSMDATGSANQPKMMQLVTVNGTVKRSGAGPSICLVDFGINENAYFFRVVLPGMRRNEIAGNLSCDIERDGTVHIKGVATIDSGILKDSPRVFHTSVQQHAPRGHSPFLLNCPGDS</sequence>
<reference evidence="2" key="1">
    <citation type="journal article" date="2021" name="J. Hered.">
        <title>Genome Assembly of Salicaceae Populus deltoides (Eastern Cottonwood) I-69 Based on Nanopore Sequencing and Hi-C Technologies.</title>
        <authorList>
            <person name="Bai S."/>
            <person name="Wu H."/>
            <person name="Zhang J."/>
            <person name="Pan Z."/>
            <person name="Zhao W."/>
            <person name="Li Z."/>
            <person name="Tong C."/>
        </authorList>
    </citation>
    <scope>NUCLEOTIDE SEQUENCE</scope>
    <source>
        <tissue evidence="2">Leaf</tissue>
    </source>
</reference>
<dbReference type="AlphaFoldDB" id="A0A8T2YWZ2"/>
<evidence type="ECO:0000256" key="1">
    <source>
        <dbReference type="SAM" id="MobiDB-lite"/>
    </source>
</evidence>